<sequence length="292" mass="32965">MQEIEIDFTDVTTIPPDPTGKPRHAVEAFAWIDAGTAIPFAVVVDGNFHMASVIRTTAQILQTHGVPPLIRMDRNPRFVGSTAKADFPSPFMRLLLNLGIQIDLCPPQRPDKKGVVERFHKTYQEECIVKHWPTTEAEAQAHLDTYCTWYTTERPHQGRGCANRPPAAAYPDRPVLPAVPAMVDADGWLRARDGWTVVRQVNRHGAITIDTQHYHIGTRSAGQEVAVTLEATTAELVVRSGETVIKRLRIKGLLGGMMSFEQLVNQLCEQCRQERVRLRNRQPARPRKRWTR</sequence>
<proteinExistence type="predicted"/>
<protein>
    <submittedName>
        <fullName evidence="2">Integrase catalytic region</fullName>
    </submittedName>
</protein>
<accession>A9B8I9</accession>
<geneLocation type="plasmid" evidence="2 3">
    <name>pHAU01</name>
</geneLocation>
<keyword evidence="2" id="KW-0614">Plasmid</keyword>
<dbReference type="InterPro" id="IPR036397">
    <property type="entry name" value="RNaseH_sf"/>
</dbReference>
<dbReference type="GO" id="GO:0015074">
    <property type="term" value="P:DNA integration"/>
    <property type="evidence" value="ECO:0007669"/>
    <property type="project" value="InterPro"/>
</dbReference>
<dbReference type="InParanoid" id="A9B8I9"/>
<evidence type="ECO:0000313" key="3">
    <source>
        <dbReference type="Proteomes" id="UP000000787"/>
    </source>
</evidence>
<keyword evidence="3" id="KW-1185">Reference proteome</keyword>
<dbReference type="InterPro" id="IPR012337">
    <property type="entry name" value="RNaseH-like_sf"/>
</dbReference>
<organism evidence="2 3">
    <name type="scientific">Herpetosiphon aurantiacus (strain ATCC 23779 / DSM 785 / 114-95)</name>
    <dbReference type="NCBI Taxonomy" id="316274"/>
    <lineage>
        <taxon>Bacteria</taxon>
        <taxon>Bacillati</taxon>
        <taxon>Chloroflexota</taxon>
        <taxon>Chloroflexia</taxon>
        <taxon>Herpetosiphonales</taxon>
        <taxon>Herpetosiphonaceae</taxon>
        <taxon>Herpetosiphon</taxon>
    </lineage>
</organism>
<dbReference type="GO" id="GO:0003676">
    <property type="term" value="F:nucleic acid binding"/>
    <property type="evidence" value="ECO:0007669"/>
    <property type="project" value="InterPro"/>
</dbReference>
<feature type="domain" description="Integrase catalytic" evidence="1">
    <location>
        <begin position="1"/>
        <end position="174"/>
    </location>
</feature>
<dbReference type="PANTHER" id="PTHR35004">
    <property type="entry name" value="TRANSPOSASE RV3428C-RELATED"/>
    <property type="match status" value="1"/>
</dbReference>
<dbReference type="HOGENOM" id="CLU_952402_0_0_0"/>
<dbReference type="BioCyc" id="HAUR316274:GHYA-5086-MONOMER"/>
<dbReference type="Pfam" id="PF13683">
    <property type="entry name" value="rve_3"/>
    <property type="match status" value="1"/>
</dbReference>
<dbReference type="KEGG" id="hau:Haur_5023"/>
<reference evidence="2 3" key="1">
    <citation type="journal article" date="2011" name="Stand. Genomic Sci.">
        <title>Complete genome sequence of the filamentous gliding predatory bacterium Herpetosiphon aurantiacus type strain (114-95(T)).</title>
        <authorList>
            <person name="Kiss H."/>
            <person name="Nett M."/>
            <person name="Domin N."/>
            <person name="Martin K."/>
            <person name="Maresca J.A."/>
            <person name="Copeland A."/>
            <person name="Lapidus A."/>
            <person name="Lucas S."/>
            <person name="Berry K.W."/>
            <person name="Glavina Del Rio T."/>
            <person name="Dalin E."/>
            <person name="Tice H."/>
            <person name="Pitluck S."/>
            <person name="Richardson P."/>
            <person name="Bruce D."/>
            <person name="Goodwin L."/>
            <person name="Han C."/>
            <person name="Detter J.C."/>
            <person name="Schmutz J."/>
            <person name="Brettin T."/>
            <person name="Land M."/>
            <person name="Hauser L."/>
            <person name="Kyrpides N.C."/>
            <person name="Ivanova N."/>
            <person name="Goker M."/>
            <person name="Woyke T."/>
            <person name="Klenk H.P."/>
            <person name="Bryant D.A."/>
        </authorList>
    </citation>
    <scope>NUCLEOTIDE SEQUENCE [LARGE SCALE GENOMIC DNA]</scope>
    <source>
        <strain evidence="3">ATCC 23779 / DSM 785 / 114-95</strain>
        <plasmid evidence="2">pHAU01</plasmid>
    </source>
</reference>
<name>A9B8I9_HERA2</name>
<evidence type="ECO:0000313" key="2">
    <source>
        <dbReference type="EMBL" id="ABX07653.1"/>
    </source>
</evidence>
<dbReference type="PANTHER" id="PTHR35004:SF7">
    <property type="entry name" value="INTEGRASE PROTEIN"/>
    <property type="match status" value="1"/>
</dbReference>
<gene>
    <name evidence="2" type="ordered locus">Haur_5023</name>
</gene>
<dbReference type="PROSITE" id="PS50994">
    <property type="entry name" value="INTEGRASE"/>
    <property type="match status" value="1"/>
</dbReference>
<dbReference type="SUPFAM" id="SSF53098">
    <property type="entry name" value="Ribonuclease H-like"/>
    <property type="match status" value="1"/>
</dbReference>
<dbReference type="EMBL" id="CP000876">
    <property type="protein sequence ID" value="ABX07653.1"/>
    <property type="molecule type" value="Genomic_DNA"/>
</dbReference>
<evidence type="ECO:0000259" key="1">
    <source>
        <dbReference type="PROSITE" id="PS50994"/>
    </source>
</evidence>
<dbReference type="Gene3D" id="3.30.420.10">
    <property type="entry name" value="Ribonuclease H-like superfamily/Ribonuclease H"/>
    <property type="match status" value="1"/>
</dbReference>
<dbReference type="AlphaFoldDB" id="A9B8I9"/>
<dbReference type="Proteomes" id="UP000000787">
    <property type="component" value="Plasmid pHAU01"/>
</dbReference>
<dbReference type="InterPro" id="IPR001584">
    <property type="entry name" value="Integrase_cat-core"/>
</dbReference>